<dbReference type="Gene3D" id="1.20.120.1630">
    <property type="match status" value="1"/>
</dbReference>
<dbReference type="GO" id="GO:0012505">
    <property type="term" value="C:endomembrane system"/>
    <property type="evidence" value="ECO:0007669"/>
    <property type="project" value="UniProtKB-SubCell"/>
</dbReference>
<name>A0A5C8P708_9HYPH</name>
<gene>
    <name evidence="6" type="ORF">FHP25_40060</name>
</gene>
<dbReference type="Proteomes" id="UP000321638">
    <property type="component" value="Unassembled WGS sequence"/>
</dbReference>
<evidence type="ECO:0000256" key="1">
    <source>
        <dbReference type="ARBA" id="ARBA00004127"/>
    </source>
</evidence>
<feature type="transmembrane region" description="Helical" evidence="5">
    <location>
        <begin position="49"/>
        <end position="70"/>
    </location>
</feature>
<evidence type="ECO:0000313" key="6">
    <source>
        <dbReference type="EMBL" id="TXL69188.1"/>
    </source>
</evidence>
<dbReference type="PANTHER" id="PTHR43847">
    <property type="entry name" value="BLL3993 PROTEIN"/>
    <property type="match status" value="1"/>
</dbReference>
<accession>A0A5C8P708</accession>
<dbReference type="OrthoDB" id="9811969at2"/>
<evidence type="ECO:0000256" key="4">
    <source>
        <dbReference type="ARBA" id="ARBA00023136"/>
    </source>
</evidence>
<keyword evidence="6" id="KW-0808">Transferase</keyword>
<keyword evidence="7" id="KW-1185">Reference proteome</keyword>
<reference evidence="6 7" key="1">
    <citation type="submission" date="2019-06" db="EMBL/GenBank/DDBJ databases">
        <title>New taxonomy in bacterial strain CC-CFT640, isolated from vineyard.</title>
        <authorList>
            <person name="Lin S.-Y."/>
            <person name="Tsai C.-F."/>
            <person name="Young C.-C."/>
        </authorList>
    </citation>
    <scope>NUCLEOTIDE SEQUENCE [LARGE SCALE GENOMIC DNA]</scope>
    <source>
        <strain evidence="6 7">CC-CFT640</strain>
    </source>
</reference>
<evidence type="ECO:0000256" key="3">
    <source>
        <dbReference type="ARBA" id="ARBA00022989"/>
    </source>
</evidence>
<feature type="transmembrane region" description="Helical" evidence="5">
    <location>
        <begin position="123"/>
        <end position="139"/>
    </location>
</feature>
<dbReference type="InterPro" id="IPR052527">
    <property type="entry name" value="Metal_cation-efflux_comp"/>
</dbReference>
<dbReference type="GO" id="GO:0008168">
    <property type="term" value="F:methyltransferase activity"/>
    <property type="evidence" value="ECO:0007669"/>
    <property type="project" value="UniProtKB-KW"/>
</dbReference>
<keyword evidence="4 5" id="KW-0472">Membrane</keyword>
<keyword evidence="6" id="KW-0489">Methyltransferase</keyword>
<dbReference type="InterPro" id="IPR007318">
    <property type="entry name" value="Phopholipid_MeTrfase"/>
</dbReference>
<evidence type="ECO:0000313" key="7">
    <source>
        <dbReference type="Proteomes" id="UP000321638"/>
    </source>
</evidence>
<organism evidence="6 7">
    <name type="scientific">Vineibacter terrae</name>
    <dbReference type="NCBI Taxonomy" id="2586908"/>
    <lineage>
        <taxon>Bacteria</taxon>
        <taxon>Pseudomonadati</taxon>
        <taxon>Pseudomonadota</taxon>
        <taxon>Alphaproteobacteria</taxon>
        <taxon>Hyphomicrobiales</taxon>
        <taxon>Vineibacter</taxon>
    </lineage>
</organism>
<dbReference type="EMBL" id="VDUZ01000097">
    <property type="protein sequence ID" value="TXL69188.1"/>
    <property type="molecule type" value="Genomic_DNA"/>
</dbReference>
<proteinExistence type="predicted"/>
<keyword evidence="2 5" id="KW-0812">Transmembrane</keyword>
<keyword evidence="3 5" id="KW-1133">Transmembrane helix</keyword>
<evidence type="ECO:0000256" key="5">
    <source>
        <dbReference type="SAM" id="Phobius"/>
    </source>
</evidence>
<feature type="transmembrane region" description="Helical" evidence="5">
    <location>
        <begin position="101"/>
        <end position="117"/>
    </location>
</feature>
<sequence length="164" mass="17925">MRTDPTGQQEADTRTARVIARPPLLFLAALLPGLALDHLLPLPVLGVDLVRWVVAGALIAAGLALAAAGIRNFSGAGTPVPTNQPTRALVTTGVHRWTRNPIYLGMFLLYGGIGVAAQSPWTLILTLPLAITIRYGVVAREEKYLERRFGDTYRSYKARVRRWV</sequence>
<comment type="caution">
    <text evidence="6">The sequence shown here is derived from an EMBL/GenBank/DDBJ whole genome shotgun (WGS) entry which is preliminary data.</text>
</comment>
<feature type="transmembrane region" description="Helical" evidence="5">
    <location>
        <begin position="24"/>
        <end position="43"/>
    </location>
</feature>
<dbReference type="AlphaFoldDB" id="A0A5C8P708"/>
<protein>
    <submittedName>
        <fullName evidence="6">Isoprenylcysteine carboxylmethyltransferase family protein</fullName>
    </submittedName>
</protein>
<evidence type="ECO:0000256" key="2">
    <source>
        <dbReference type="ARBA" id="ARBA00022692"/>
    </source>
</evidence>
<dbReference type="PANTHER" id="PTHR43847:SF1">
    <property type="entry name" value="BLL3993 PROTEIN"/>
    <property type="match status" value="1"/>
</dbReference>
<comment type="subcellular location">
    <subcellularLocation>
        <location evidence="1">Endomembrane system</location>
        <topology evidence="1">Multi-pass membrane protein</topology>
    </subcellularLocation>
</comment>
<dbReference type="Pfam" id="PF04191">
    <property type="entry name" value="PEMT"/>
    <property type="match status" value="1"/>
</dbReference>
<dbReference type="GO" id="GO:0032259">
    <property type="term" value="P:methylation"/>
    <property type="evidence" value="ECO:0007669"/>
    <property type="project" value="UniProtKB-KW"/>
</dbReference>
<dbReference type="RefSeq" id="WP_147852631.1">
    <property type="nucleotide sequence ID" value="NZ_VDUZ01000097.1"/>
</dbReference>